<evidence type="ECO:0000313" key="10">
    <source>
        <dbReference type="Proteomes" id="UP000199236"/>
    </source>
</evidence>
<protein>
    <recommendedName>
        <fullName evidence="7">Probable farnesyl diphosphate synthase</fullName>
    </recommendedName>
</protein>
<dbReference type="STRING" id="655353.SAMN04488056_109104"/>
<dbReference type="GO" id="GO:0005737">
    <property type="term" value="C:cytoplasm"/>
    <property type="evidence" value="ECO:0007669"/>
    <property type="project" value="UniProtKB-ARBA"/>
</dbReference>
<dbReference type="GO" id="GO:0046872">
    <property type="term" value="F:metal ion binding"/>
    <property type="evidence" value="ECO:0007669"/>
    <property type="project" value="UniProtKB-KW"/>
</dbReference>
<dbReference type="CDD" id="cd00685">
    <property type="entry name" value="Trans_IPPS_HT"/>
    <property type="match status" value="1"/>
</dbReference>
<evidence type="ECO:0000313" key="9">
    <source>
        <dbReference type="EMBL" id="SFO62130.1"/>
    </source>
</evidence>
<dbReference type="InterPro" id="IPR000092">
    <property type="entry name" value="Polyprenyl_synt"/>
</dbReference>
<dbReference type="AlphaFoldDB" id="A0A1I5IPA9"/>
<keyword evidence="4" id="KW-0479">Metal-binding</keyword>
<dbReference type="GO" id="GO:0004659">
    <property type="term" value="F:prenyltransferase activity"/>
    <property type="evidence" value="ECO:0007669"/>
    <property type="project" value="InterPro"/>
</dbReference>
<dbReference type="EMBL" id="FOVR01000009">
    <property type="protein sequence ID" value="SFO62130.1"/>
    <property type="molecule type" value="Genomic_DNA"/>
</dbReference>
<evidence type="ECO:0000256" key="1">
    <source>
        <dbReference type="ARBA" id="ARBA00001946"/>
    </source>
</evidence>
<proteinExistence type="inferred from homology"/>
<evidence type="ECO:0000256" key="4">
    <source>
        <dbReference type="ARBA" id="ARBA00022723"/>
    </source>
</evidence>
<dbReference type="PANTHER" id="PTHR43281:SF1">
    <property type="entry name" value="FARNESYL DIPHOSPHATE SYNTHASE"/>
    <property type="match status" value="1"/>
</dbReference>
<comment type="cofactor">
    <cofactor evidence="1">
        <name>Mg(2+)</name>
        <dbReference type="ChEBI" id="CHEBI:18420"/>
    </cofactor>
</comment>
<dbReference type="InterPro" id="IPR053378">
    <property type="entry name" value="Prenyl_diphosphate_synthase"/>
</dbReference>
<keyword evidence="5" id="KW-0460">Magnesium</keyword>
<gene>
    <name evidence="9" type="ORF">SAMN04488056_109104</name>
</gene>
<accession>A0A1I5IPA9</accession>
<dbReference type="PROSITE" id="PS00444">
    <property type="entry name" value="POLYPRENYL_SYNTHASE_2"/>
    <property type="match status" value="1"/>
</dbReference>
<dbReference type="Pfam" id="PF00348">
    <property type="entry name" value="polyprenyl_synt"/>
    <property type="match status" value="1"/>
</dbReference>
<evidence type="ECO:0000256" key="2">
    <source>
        <dbReference type="ARBA" id="ARBA00006706"/>
    </source>
</evidence>
<keyword evidence="10" id="KW-1185">Reference proteome</keyword>
<dbReference type="OrthoDB" id="9805316at2"/>
<evidence type="ECO:0000256" key="7">
    <source>
        <dbReference type="ARBA" id="ARBA00069024"/>
    </source>
</evidence>
<keyword evidence="3 8" id="KW-0808">Transferase</keyword>
<organism evidence="9 10">
    <name type="scientific">Cohaesibacter marisflavi</name>
    <dbReference type="NCBI Taxonomy" id="655353"/>
    <lineage>
        <taxon>Bacteria</taxon>
        <taxon>Pseudomonadati</taxon>
        <taxon>Pseudomonadota</taxon>
        <taxon>Alphaproteobacteria</taxon>
        <taxon>Hyphomicrobiales</taxon>
        <taxon>Cohaesibacteraceae</taxon>
    </lineage>
</organism>
<evidence type="ECO:0000256" key="8">
    <source>
        <dbReference type="RuleBase" id="RU004466"/>
    </source>
</evidence>
<dbReference type="SUPFAM" id="SSF48576">
    <property type="entry name" value="Terpenoid synthases"/>
    <property type="match status" value="1"/>
</dbReference>
<dbReference type="SFLD" id="SFLDS00005">
    <property type="entry name" value="Isoprenoid_Synthase_Type_I"/>
    <property type="match status" value="1"/>
</dbReference>
<evidence type="ECO:0000256" key="3">
    <source>
        <dbReference type="ARBA" id="ARBA00022679"/>
    </source>
</evidence>
<name>A0A1I5IPA9_9HYPH</name>
<evidence type="ECO:0000256" key="6">
    <source>
        <dbReference type="ARBA" id="ARBA00023229"/>
    </source>
</evidence>
<dbReference type="InterPro" id="IPR008949">
    <property type="entry name" value="Isoprenoid_synthase_dom_sf"/>
</dbReference>
<sequence>MSPQSQPLKTRLKACAEDVAQKLERMLSEDPRGAEQYRPPRLLEAMRHGVLNGGKRIRPFLMIETARMLGYEHPGALRAACALECVHSYSLIHDDLPAMDDDALRRGKPTVHVAFDEATAILAGDSLLTMAFDIMADEKTHYKAEVRTELVRGLAQNAGIGGMAGGQSLDIASEGRSITEGEIRQLEQMKTGALLRFACEAGAMLAEANAKERAAVTRFGTIIGLAFQLADDLLDVTSTSAQLGKTAGKDQKAKKATLVSLHGIEATRAELNTLITEAESLLAPFGSQADTLTATARYIATRKN</sequence>
<dbReference type="RefSeq" id="WP_090074141.1">
    <property type="nucleotide sequence ID" value="NZ_FOVR01000009.1"/>
</dbReference>
<reference evidence="9 10" key="1">
    <citation type="submission" date="2016-10" db="EMBL/GenBank/DDBJ databases">
        <authorList>
            <person name="de Groot N.N."/>
        </authorList>
    </citation>
    <scope>NUCLEOTIDE SEQUENCE [LARGE SCALE GENOMIC DNA]</scope>
    <source>
        <strain evidence="9 10">CGMCC 1.9157</strain>
    </source>
</reference>
<dbReference type="PROSITE" id="PS00723">
    <property type="entry name" value="POLYPRENYL_SYNTHASE_1"/>
    <property type="match status" value="1"/>
</dbReference>
<dbReference type="PANTHER" id="PTHR43281">
    <property type="entry name" value="FARNESYL DIPHOSPHATE SYNTHASE"/>
    <property type="match status" value="1"/>
</dbReference>
<evidence type="ECO:0000256" key="5">
    <source>
        <dbReference type="ARBA" id="ARBA00022842"/>
    </source>
</evidence>
<dbReference type="SFLD" id="SFLDG01017">
    <property type="entry name" value="Polyprenyl_Transferase_Like"/>
    <property type="match status" value="1"/>
</dbReference>
<comment type="similarity">
    <text evidence="2 8">Belongs to the FPP/GGPP synthase family.</text>
</comment>
<dbReference type="NCBIfam" id="NF045485">
    <property type="entry name" value="FPPsyn"/>
    <property type="match status" value="1"/>
</dbReference>
<dbReference type="Proteomes" id="UP000199236">
    <property type="component" value="Unassembled WGS sequence"/>
</dbReference>
<dbReference type="InterPro" id="IPR033749">
    <property type="entry name" value="Polyprenyl_synt_CS"/>
</dbReference>
<dbReference type="FunFam" id="1.10.600.10:FF:000001">
    <property type="entry name" value="Geranylgeranyl diphosphate synthase"/>
    <property type="match status" value="1"/>
</dbReference>
<dbReference type="Gene3D" id="1.10.600.10">
    <property type="entry name" value="Farnesyl Diphosphate Synthase"/>
    <property type="match status" value="1"/>
</dbReference>
<dbReference type="GO" id="GO:0016114">
    <property type="term" value="P:terpenoid biosynthetic process"/>
    <property type="evidence" value="ECO:0007669"/>
    <property type="project" value="UniProtKB-ARBA"/>
</dbReference>
<keyword evidence="6" id="KW-0414">Isoprene biosynthesis</keyword>